<dbReference type="PANTHER" id="PTHR40267">
    <property type="entry name" value="BLR3294 PROTEIN"/>
    <property type="match status" value="1"/>
</dbReference>
<name>A0A0A3J3Z1_9BACL</name>
<dbReference type="Proteomes" id="UP000030595">
    <property type="component" value="Unassembled WGS sequence"/>
</dbReference>
<dbReference type="PANTHER" id="PTHR40267:SF1">
    <property type="entry name" value="BLR3294 PROTEIN"/>
    <property type="match status" value="1"/>
</dbReference>
<dbReference type="eggNOG" id="COG3473">
    <property type="taxonomic scope" value="Bacteria"/>
</dbReference>
<dbReference type="PIRSF" id="PIRSF015736">
    <property type="entry name" value="MI"/>
    <property type="match status" value="1"/>
</dbReference>
<keyword evidence="2" id="KW-1185">Reference proteome</keyword>
<dbReference type="EMBL" id="JPVQ01000031">
    <property type="protein sequence ID" value="KGR89883.1"/>
    <property type="molecule type" value="Genomic_DNA"/>
</dbReference>
<dbReference type="AlphaFoldDB" id="A0A0A3J3Z1"/>
<comment type="caution">
    <text evidence="1">The sequence shown here is derived from an EMBL/GenBank/DDBJ whole genome shotgun (WGS) entry which is preliminary data.</text>
</comment>
<evidence type="ECO:0008006" key="3">
    <source>
        <dbReference type="Google" id="ProtNLM"/>
    </source>
</evidence>
<protein>
    <recommendedName>
        <fullName evidence="3">Arylmalonate decarboxylase</fullName>
    </recommendedName>
</protein>
<organism evidence="1 2">
    <name type="scientific">Ureibacillus massiliensis 4400831 = CIP 108448 = CCUG 49529</name>
    <dbReference type="NCBI Taxonomy" id="1211035"/>
    <lineage>
        <taxon>Bacteria</taxon>
        <taxon>Bacillati</taxon>
        <taxon>Bacillota</taxon>
        <taxon>Bacilli</taxon>
        <taxon>Bacillales</taxon>
        <taxon>Caryophanaceae</taxon>
        <taxon>Ureibacillus</taxon>
    </lineage>
</organism>
<gene>
    <name evidence="1" type="ORF">CD30_14525</name>
</gene>
<dbReference type="InterPro" id="IPR026286">
    <property type="entry name" value="MaiA/AMDase"/>
</dbReference>
<accession>A0A0A3J3Z1</accession>
<evidence type="ECO:0000313" key="2">
    <source>
        <dbReference type="Proteomes" id="UP000030595"/>
    </source>
</evidence>
<evidence type="ECO:0000313" key="1">
    <source>
        <dbReference type="EMBL" id="KGR89883.1"/>
    </source>
</evidence>
<dbReference type="Gene3D" id="3.40.50.12500">
    <property type="match status" value="1"/>
</dbReference>
<sequence>MSEPYFKPTFDCGAHPLARIGFICVANAGLTEHDMFLMKPNDVGVHFTRVRMQQQCTIMNLAEMESGLDDALVTLMPGRRDLDVICYNCTSGSFVIGEEKIIQKIESSRSKVKATTLLTGVLSAFRALNAMKVVIGTAYTNDINILEKEYFERNNIEVLNIKGLGLLTDEEMNKVTLDSLIKFAISIDHPDAEAIFLSCGALRSVEVIEKIESIVQKPVIASNQASLWHCLRLSGIPNQIEGFGRLMKYY</sequence>
<proteinExistence type="predicted"/>
<reference evidence="1 2" key="1">
    <citation type="submission" date="2014-02" db="EMBL/GenBank/DDBJ databases">
        <title>Draft genome sequence of Lysinibacillus massiliensis CCUG 49529.</title>
        <authorList>
            <person name="Zhang F."/>
            <person name="Wang G."/>
            <person name="Zhang L."/>
        </authorList>
    </citation>
    <scope>NUCLEOTIDE SEQUENCE [LARGE SCALE GENOMIC DNA]</scope>
    <source>
        <strain evidence="1 2">CCUG 49529</strain>
    </source>
</reference>
<dbReference type="InterPro" id="IPR053714">
    <property type="entry name" value="Iso_Racemase_Enz_sf"/>
</dbReference>
<dbReference type="Pfam" id="PF17645">
    <property type="entry name" value="Amdase"/>
    <property type="match status" value="1"/>
</dbReference>